<proteinExistence type="predicted"/>
<feature type="transmembrane region" description="Helical" evidence="5">
    <location>
        <begin position="635"/>
        <end position="654"/>
    </location>
</feature>
<evidence type="ECO:0000256" key="5">
    <source>
        <dbReference type="SAM" id="Phobius"/>
    </source>
</evidence>
<comment type="subcellular location">
    <subcellularLocation>
        <location evidence="1">Membrane</location>
        <topology evidence="1">Multi-pass membrane protein</topology>
    </subcellularLocation>
</comment>
<dbReference type="RefSeq" id="WP_121681731.1">
    <property type="nucleotide sequence ID" value="NZ_RCVZ01000012.1"/>
</dbReference>
<dbReference type="Gene3D" id="3.40.1710.10">
    <property type="entry name" value="abc type-2 transporter like domain"/>
    <property type="match status" value="1"/>
</dbReference>
<gene>
    <name evidence="7" type="ORF">D9X91_16405</name>
</gene>
<evidence type="ECO:0000313" key="8">
    <source>
        <dbReference type="Proteomes" id="UP000276770"/>
    </source>
</evidence>
<feature type="transmembrane region" description="Helical" evidence="5">
    <location>
        <begin position="577"/>
        <end position="598"/>
    </location>
</feature>
<dbReference type="AlphaFoldDB" id="A0A3L7JUR7"/>
<evidence type="ECO:0000313" key="7">
    <source>
        <dbReference type="EMBL" id="RLQ93849.1"/>
    </source>
</evidence>
<name>A0A3L7JUR7_9BACI</name>
<evidence type="ECO:0000256" key="1">
    <source>
        <dbReference type="ARBA" id="ARBA00004141"/>
    </source>
</evidence>
<dbReference type="NCBIfam" id="TIGR03062">
    <property type="entry name" value="pip_yhgE_Cterm"/>
    <property type="match status" value="1"/>
</dbReference>
<dbReference type="EMBL" id="RCVZ01000012">
    <property type="protein sequence ID" value="RLQ93849.1"/>
    <property type="molecule type" value="Genomic_DNA"/>
</dbReference>
<dbReference type="GO" id="GO:0016020">
    <property type="term" value="C:membrane"/>
    <property type="evidence" value="ECO:0007669"/>
    <property type="project" value="UniProtKB-SubCell"/>
</dbReference>
<comment type="caution">
    <text evidence="7">The sequence shown here is derived from an EMBL/GenBank/DDBJ whole genome shotgun (WGS) entry which is preliminary data.</text>
</comment>
<keyword evidence="2 5" id="KW-0812">Transmembrane</keyword>
<accession>A0A3L7JUR7</accession>
<organism evidence="7 8">
    <name type="scientific">Falsibacillus albus</name>
    <dbReference type="NCBI Taxonomy" id="2478915"/>
    <lineage>
        <taxon>Bacteria</taxon>
        <taxon>Bacillati</taxon>
        <taxon>Bacillota</taxon>
        <taxon>Bacilli</taxon>
        <taxon>Bacillales</taxon>
        <taxon>Bacillaceae</taxon>
        <taxon>Falsibacillus</taxon>
    </lineage>
</organism>
<feature type="domain" description="ABC-2 type transporter transmembrane" evidence="6">
    <location>
        <begin position="25"/>
        <end position="170"/>
    </location>
</feature>
<protein>
    <submittedName>
        <fullName evidence="7">YhgE/Pip domain-containing protein</fullName>
    </submittedName>
</protein>
<evidence type="ECO:0000259" key="6">
    <source>
        <dbReference type="Pfam" id="PF12698"/>
    </source>
</evidence>
<evidence type="ECO:0000256" key="4">
    <source>
        <dbReference type="ARBA" id="ARBA00023136"/>
    </source>
</evidence>
<evidence type="ECO:0000256" key="3">
    <source>
        <dbReference type="ARBA" id="ARBA00022989"/>
    </source>
</evidence>
<dbReference type="InterPro" id="IPR051328">
    <property type="entry name" value="T7SS_ABC-Transporter"/>
</dbReference>
<keyword evidence="8" id="KW-1185">Reference proteome</keyword>
<feature type="transmembrane region" description="Helical" evidence="5">
    <location>
        <begin position="21"/>
        <end position="43"/>
    </location>
</feature>
<feature type="domain" description="ABC-2 type transporter transmembrane" evidence="6">
    <location>
        <begin position="442"/>
        <end position="651"/>
    </location>
</feature>
<feature type="transmembrane region" description="Helical" evidence="5">
    <location>
        <begin position="477"/>
        <end position="497"/>
    </location>
</feature>
<dbReference type="NCBIfam" id="TIGR03057">
    <property type="entry name" value="xxxLxxG_by_4"/>
    <property type="match status" value="1"/>
</dbReference>
<reference evidence="7 8" key="1">
    <citation type="submission" date="2018-10" db="EMBL/GenBank/DDBJ databases">
        <title>Falsibacillus sp. genome draft.</title>
        <authorList>
            <person name="Shi S."/>
        </authorList>
    </citation>
    <scope>NUCLEOTIDE SEQUENCE [LARGE SCALE GENOMIC DNA]</scope>
    <source>
        <strain evidence="7 8">GY 10110</strain>
    </source>
</reference>
<dbReference type="PANTHER" id="PTHR43077">
    <property type="entry name" value="TRANSPORT PERMEASE YVFS-RELATED"/>
    <property type="match status" value="1"/>
</dbReference>
<dbReference type="GO" id="GO:0140359">
    <property type="term" value="F:ABC-type transporter activity"/>
    <property type="evidence" value="ECO:0007669"/>
    <property type="project" value="InterPro"/>
</dbReference>
<dbReference type="SUPFAM" id="SSF58104">
    <property type="entry name" value="Methyl-accepting chemotaxis protein (MCP) signaling domain"/>
    <property type="match status" value="1"/>
</dbReference>
<dbReference type="NCBIfam" id="TIGR03061">
    <property type="entry name" value="pip_yhgE_Nterm"/>
    <property type="match status" value="1"/>
</dbReference>
<dbReference type="PANTHER" id="PTHR43077:SF5">
    <property type="entry name" value="PHAGE INFECTION PROTEIN"/>
    <property type="match status" value="1"/>
</dbReference>
<dbReference type="OrthoDB" id="9811483at2"/>
<dbReference type="Proteomes" id="UP000276770">
    <property type="component" value="Unassembled WGS sequence"/>
</dbReference>
<feature type="transmembrane region" description="Helical" evidence="5">
    <location>
        <begin position="545"/>
        <end position="570"/>
    </location>
</feature>
<dbReference type="Pfam" id="PF12698">
    <property type="entry name" value="ABC2_membrane_3"/>
    <property type="match status" value="2"/>
</dbReference>
<dbReference type="Gene3D" id="1.10.287.950">
    <property type="entry name" value="Methyl-accepting chemotaxis protein"/>
    <property type="match status" value="1"/>
</dbReference>
<dbReference type="InterPro" id="IPR013525">
    <property type="entry name" value="ABC2_TM"/>
</dbReference>
<feature type="transmembrane region" description="Helical" evidence="5">
    <location>
        <begin position="517"/>
        <end position="539"/>
    </location>
</feature>
<keyword evidence="4 5" id="KW-0472">Membrane</keyword>
<sequence>MKGLKLFVQDWKHILKSRKTILAIAILLCMPLLYAGMFIASYWNPYGNLDKLPVAVVNSDKGAVMDGESLHVGQDLADELKKNSNLDFHFVDKQDGEKGLKNGDYYMEVLIPENFSTNVTTLTEKNPQPAKLVYKTNQGNNFVASQISATAVAKLKDKVGDEITKSYTKNVFSNLKTISNGLAKAGDGAEKLHTGMSDLEGGFTTYQEKMKDLSAGTHQLSQGIGPLAAGAEALQQNMENLHGGAQTLVGGISKLNTSQKQLTDGAEKVAGGLKQLGAQMEIAKQDTGTAGDDTENLVNQMKEFVKNHPELKDDPALKEMMSTGEQVSQDVQKVNQEQTGLAEGMSQLQTNQSQIASGMQLFGQKLGEASAGAGKIAGGAAQLNAGMAKWSSGFETFGAGVKKVDDGSHKLSAGTSKLADGMIQLEDGSGELADKLSTAAKKSSDIQSNDAMVNMFSRPVQLVESQMNKVPNYGVAMVPYFLTLGLFVGGLLAANVIPFSRESQKGHSGWTHFVNKLTLYLSLSVLQTVLVDAVILYGFNIDVLSIPHFVLLSLITSFIFVTLIFMFVSLIGPLGKFAAIFLLVSQLASSGGTFPIQLAPHAIQTFGKYLPMTYAVKGFRSVISTGDWTKYWGDVGILLGFITGFMIIALLMVLKANRKSSRTHLMERAA</sequence>
<dbReference type="InterPro" id="IPR017501">
    <property type="entry name" value="Phage_infect_YhgE_C"/>
</dbReference>
<keyword evidence="3 5" id="KW-1133">Transmembrane helix</keyword>
<dbReference type="InterPro" id="IPR017500">
    <property type="entry name" value="Phage_infect_YhgE_N"/>
</dbReference>
<evidence type="ECO:0000256" key="2">
    <source>
        <dbReference type="ARBA" id="ARBA00022692"/>
    </source>
</evidence>
<dbReference type="InterPro" id="IPR023908">
    <property type="entry name" value="xxxLxxG_rpt"/>
</dbReference>